<sequence>MRLRLSTLTKYSFACVHIPHRCQKDFSMLNKLCTACVLAFSLGATHAATTILGDTINVGGYYPDTVTLTDDLGNHTVTPSGVVVSYGGFITFTVAPTSIIVSFSEGGIGAGVSFEGFIFHDVTRPFPASYFLDMAGTTLTPGTFAFATVGSDFQLNFAGTRLEAGDTIKFTLSPVPEPDSAALALAGLAVLVGAARRMRRSRTA</sequence>
<dbReference type="AlphaFoldDB" id="A0A857JEY5"/>
<accession>A0A857JEY5</accession>
<name>A0A857JEY5_9BURK</name>
<dbReference type="RefSeq" id="WP_160555054.1">
    <property type="nucleotide sequence ID" value="NZ_CP047650.1"/>
</dbReference>
<evidence type="ECO:0000259" key="1">
    <source>
        <dbReference type="Pfam" id="PF07589"/>
    </source>
</evidence>
<proteinExistence type="predicted"/>
<protein>
    <submittedName>
        <fullName evidence="2">PEP-CTERM sorting domain-containing protein</fullName>
    </submittedName>
</protein>
<keyword evidence="3" id="KW-1185">Reference proteome</keyword>
<evidence type="ECO:0000313" key="3">
    <source>
        <dbReference type="Proteomes" id="UP000464787"/>
    </source>
</evidence>
<dbReference type="Proteomes" id="UP000464787">
    <property type="component" value="Chromosome"/>
</dbReference>
<feature type="domain" description="Ice-binding protein C-terminal" evidence="1">
    <location>
        <begin position="174"/>
        <end position="200"/>
    </location>
</feature>
<dbReference type="InterPro" id="IPR013424">
    <property type="entry name" value="Ice-binding_C"/>
</dbReference>
<dbReference type="KEGG" id="xyk:GT347_26600"/>
<reference evidence="2 3" key="1">
    <citation type="submission" date="2020-01" db="EMBL/GenBank/DDBJ databases">
        <title>Genome sequencing of strain KACC 21265.</title>
        <authorList>
            <person name="Heo J."/>
            <person name="Kim S.-J."/>
            <person name="Kim J.-S."/>
            <person name="Hong S.-B."/>
            <person name="Kwon S.-W."/>
        </authorList>
    </citation>
    <scope>NUCLEOTIDE SEQUENCE [LARGE SCALE GENOMIC DNA]</scope>
    <source>
        <strain evidence="2 3">KACC 21265</strain>
    </source>
</reference>
<dbReference type="Pfam" id="PF07589">
    <property type="entry name" value="PEP-CTERM"/>
    <property type="match status" value="1"/>
</dbReference>
<gene>
    <name evidence="2" type="ORF">GT347_26600</name>
</gene>
<evidence type="ECO:0000313" key="2">
    <source>
        <dbReference type="EMBL" id="QHJ01246.1"/>
    </source>
</evidence>
<dbReference type="EMBL" id="CP047650">
    <property type="protein sequence ID" value="QHJ01246.1"/>
    <property type="molecule type" value="Genomic_DNA"/>
</dbReference>
<organism evidence="2 3">
    <name type="scientific">Xylophilus rhododendri</name>
    <dbReference type="NCBI Taxonomy" id="2697032"/>
    <lineage>
        <taxon>Bacteria</taxon>
        <taxon>Pseudomonadati</taxon>
        <taxon>Pseudomonadota</taxon>
        <taxon>Betaproteobacteria</taxon>
        <taxon>Burkholderiales</taxon>
        <taxon>Xylophilus</taxon>
    </lineage>
</organism>